<dbReference type="PANTHER" id="PTHR30055">
    <property type="entry name" value="HTH-TYPE TRANSCRIPTIONAL REGULATOR RUTR"/>
    <property type="match status" value="1"/>
</dbReference>
<evidence type="ECO:0000256" key="2">
    <source>
        <dbReference type="ARBA" id="ARBA00023125"/>
    </source>
</evidence>
<dbReference type="EMBL" id="OCNJ01000002">
    <property type="protein sequence ID" value="SOD92128.1"/>
    <property type="molecule type" value="Genomic_DNA"/>
</dbReference>
<accession>A0A286G9F4</accession>
<sequence length="208" mass="21946">MTADTPADPLDPRAAAILEAARAVLAEKGYAAASMLDVARRARVSKETLYGRFGDKRGLFEALVRANADTVVPALAEAMGDARLPLETTLVRFAVALQTLLLGESALTVNRAAMAEAAAHAALGRLLDANGRGRVVPLLAGVLDRHRAAGELTYDSVEEPASTLVALVIGDQQVRRLLGALAMPTPDAIEARARRAVGQFLALYGVRR</sequence>
<evidence type="ECO:0000256" key="1">
    <source>
        <dbReference type="ARBA" id="ARBA00023015"/>
    </source>
</evidence>
<dbReference type="PRINTS" id="PR00455">
    <property type="entry name" value="HTHTETR"/>
</dbReference>
<evidence type="ECO:0000259" key="5">
    <source>
        <dbReference type="PROSITE" id="PS50977"/>
    </source>
</evidence>
<dbReference type="SUPFAM" id="SSF48498">
    <property type="entry name" value="Tetracyclin repressor-like, C-terminal domain"/>
    <property type="match status" value="1"/>
</dbReference>
<dbReference type="GO" id="GO:0000976">
    <property type="term" value="F:transcription cis-regulatory region binding"/>
    <property type="evidence" value="ECO:0007669"/>
    <property type="project" value="TreeGrafter"/>
</dbReference>
<gene>
    <name evidence="6" type="ORF">SAMN05421508_102279</name>
</gene>
<keyword evidence="7" id="KW-1185">Reference proteome</keyword>
<dbReference type="Gene3D" id="1.10.357.10">
    <property type="entry name" value="Tetracycline Repressor, domain 2"/>
    <property type="match status" value="1"/>
</dbReference>
<dbReference type="AlphaFoldDB" id="A0A286G9F4"/>
<keyword evidence="3" id="KW-0804">Transcription</keyword>
<dbReference type="FunFam" id="1.10.10.60:FF:000141">
    <property type="entry name" value="TetR family transcriptional regulator"/>
    <property type="match status" value="1"/>
</dbReference>
<dbReference type="Gene3D" id="1.10.10.60">
    <property type="entry name" value="Homeodomain-like"/>
    <property type="match status" value="1"/>
</dbReference>
<dbReference type="PROSITE" id="PS50977">
    <property type="entry name" value="HTH_TETR_2"/>
    <property type="match status" value="1"/>
</dbReference>
<name>A0A286G9F4_9PROT</name>
<reference evidence="6 7" key="1">
    <citation type="submission" date="2017-09" db="EMBL/GenBank/DDBJ databases">
        <authorList>
            <person name="Ehlers B."/>
            <person name="Leendertz F.H."/>
        </authorList>
    </citation>
    <scope>NUCLEOTIDE SEQUENCE [LARGE SCALE GENOMIC DNA]</scope>
    <source>
        <strain evidence="6 7">USBA 140</strain>
    </source>
</reference>
<keyword evidence="1" id="KW-0805">Transcription regulation</keyword>
<feature type="domain" description="HTH tetR-type" evidence="5">
    <location>
        <begin position="11"/>
        <end position="71"/>
    </location>
</feature>
<dbReference type="InterPro" id="IPR050109">
    <property type="entry name" value="HTH-type_TetR-like_transc_reg"/>
</dbReference>
<dbReference type="PANTHER" id="PTHR30055:SF146">
    <property type="entry name" value="HTH-TYPE TRANSCRIPTIONAL DUAL REGULATOR CECR"/>
    <property type="match status" value="1"/>
</dbReference>
<dbReference type="InterPro" id="IPR036271">
    <property type="entry name" value="Tet_transcr_reg_TetR-rel_C_sf"/>
</dbReference>
<dbReference type="OrthoDB" id="5292901at2"/>
<evidence type="ECO:0000256" key="3">
    <source>
        <dbReference type="ARBA" id="ARBA00023163"/>
    </source>
</evidence>
<protein>
    <submittedName>
        <fullName evidence="6">Transcriptional regulator, TetR family</fullName>
    </submittedName>
</protein>
<dbReference type="InterPro" id="IPR001647">
    <property type="entry name" value="HTH_TetR"/>
</dbReference>
<dbReference type="Proteomes" id="UP000219621">
    <property type="component" value="Unassembled WGS sequence"/>
</dbReference>
<dbReference type="InterPro" id="IPR039536">
    <property type="entry name" value="TetR_C_Proteobacteria"/>
</dbReference>
<evidence type="ECO:0000313" key="6">
    <source>
        <dbReference type="EMBL" id="SOD92128.1"/>
    </source>
</evidence>
<proteinExistence type="predicted"/>
<dbReference type="Pfam" id="PF14246">
    <property type="entry name" value="TetR_C_7"/>
    <property type="match status" value="1"/>
</dbReference>
<keyword evidence="2 4" id="KW-0238">DNA-binding</keyword>
<evidence type="ECO:0000313" key="7">
    <source>
        <dbReference type="Proteomes" id="UP000219621"/>
    </source>
</evidence>
<dbReference type="GO" id="GO:0003700">
    <property type="term" value="F:DNA-binding transcription factor activity"/>
    <property type="evidence" value="ECO:0007669"/>
    <property type="project" value="TreeGrafter"/>
</dbReference>
<evidence type="ECO:0000256" key="4">
    <source>
        <dbReference type="PROSITE-ProRule" id="PRU00335"/>
    </source>
</evidence>
<dbReference type="SUPFAM" id="SSF46689">
    <property type="entry name" value="Homeodomain-like"/>
    <property type="match status" value="1"/>
</dbReference>
<organism evidence="6 7">
    <name type="scientific">Caenispirillum bisanense</name>
    <dbReference type="NCBI Taxonomy" id="414052"/>
    <lineage>
        <taxon>Bacteria</taxon>
        <taxon>Pseudomonadati</taxon>
        <taxon>Pseudomonadota</taxon>
        <taxon>Alphaproteobacteria</taxon>
        <taxon>Rhodospirillales</taxon>
        <taxon>Novispirillaceae</taxon>
        <taxon>Caenispirillum</taxon>
    </lineage>
</organism>
<dbReference type="InterPro" id="IPR009057">
    <property type="entry name" value="Homeodomain-like_sf"/>
</dbReference>
<dbReference type="Pfam" id="PF00440">
    <property type="entry name" value="TetR_N"/>
    <property type="match status" value="1"/>
</dbReference>
<dbReference type="RefSeq" id="WP_097278040.1">
    <property type="nucleotide sequence ID" value="NZ_OCNJ01000002.1"/>
</dbReference>
<feature type="DNA-binding region" description="H-T-H motif" evidence="4">
    <location>
        <begin position="34"/>
        <end position="53"/>
    </location>
</feature>